<dbReference type="GO" id="GO:0051082">
    <property type="term" value="F:unfolded protein binding"/>
    <property type="evidence" value="ECO:0007669"/>
    <property type="project" value="TreeGrafter"/>
</dbReference>
<dbReference type="GO" id="GO:0042803">
    <property type="term" value="F:protein homodimerization activity"/>
    <property type="evidence" value="ECO:0007669"/>
    <property type="project" value="InterPro"/>
</dbReference>
<name>A0A1Z4BMR8_9FLAO</name>
<dbReference type="AlphaFoldDB" id="A0A1Z4BMR8"/>
<dbReference type="Pfam" id="PF01025">
    <property type="entry name" value="GrpE"/>
    <property type="match status" value="1"/>
</dbReference>
<dbReference type="HAMAP" id="MF_01151">
    <property type="entry name" value="GrpE"/>
    <property type="match status" value="1"/>
</dbReference>
<reference evidence="7" key="1">
    <citation type="submission" date="2017-06" db="EMBL/GenBank/DDBJ databases">
        <title>Complete genome sequence of Capnocytophaga sp. KCOM 1579 (=ChDC OS43) isolated from a human refractory periapical abscess lesion.</title>
        <authorList>
            <person name="Kook J.-K."/>
            <person name="Park S.-N."/>
            <person name="Lim Y.K."/>
            <person name="Roh H."/>
        </authorList>
    </citation>
    <scope>NUCLEOTIDE SEQUENCE [LARGE SCALE GENOMIC DNA]</scope>
    <source>
        <strain evidence="7">ChDC OS43</strain>
    </source>
</reference>
<dbReference type="GO" id="GO:0006457">
    <property type="term" value="P:protein folding"/>
    <property type="evidence" value="ECO:0007669"/>
    <property type="project" value="InterPro"/>
</dbReference>
<proteinExistence type="inferred from homology"/>
<evidence type="ECO:0000256" key="5">
    <source>
        <dbReference type="SAM" id="MobiDB-lite"/>
    </source>
</evidence>
<keyword evidence="3" id="KW-0963">Cytoplasm</keyword>
<dbReference type="PRINTS" id="PR00773">
    <property type="entry name" value="GRPEPROTEIN"/>
</dbReference>
<dbReference type="Gene3D" id="2.30.22.10">
    <property type="entry name" value="Head domain of nucleotide exchange factor GrpE"/>
    <property type="match status" value="1"/>
</dbReference>
<dbReference type="EMBL" id="CP022022">
    <property type="protein sequence ID" value="ASF42572.1"/>
    <property type="molecule type" value="Genomic_DNA"/>
</dbReference>
<feature type="region of interest" description="Disordered" evidence="5">
    <location>
        <begin position="24"/>
        <end position="187"/>
    </location>
</feature>
<dbReference type="KEGG" id="capn:CBG49_05515"/>
<evidence type="ECO:0000313" key="7">
    <source>
        <dbReference type="Proteomes" id="UP000197007"/>
    </source>
</evidence>
<dbReference type="InterPro" id="IPR000740">
    <property type="entry name" value="GrpE"/>
</dbReference>
<comment type="function">
    <text evidence="3">Participates actively in the response to hyperosmotic and heat shock by preventing the aggregation of stress-denatured proteins, in association with DnaK and GrpE. It is the nucleotide exchange factor for DnaK and may function as a thermosensor. Unfolded proteins bind initially to DnaJ; upon interaction with the DnaJ-bound protein, DnaK hydrolyzes its bound ATP, resulting in the formation of a stable complex. GrpE releases ADP from DnaK; ATP binding to DnaK triggers the release of the substrate protein, thus completing the reaction cycle. Several rounds of ATP-dependent interactions between DnaJ, DnaK and GrpE are required for fully efficient folding.</text>
</comment>
<comment type="similarity">
    <text evidence="1 3 4">Belongs to the GrpE family.</text>
</comment>
<feature type="compositionally biased region" description="Acidic residues" evidence="5">
    <location>
        <begin position="28"/>
        <end position="160"/>
    </location>
</feature>
<dbReference type="PANTHER" id="PTHR21237">
    <property type="entry name" value="GRPE PROTEIN"/>
    <property type="match status" value="1"/>
</dbReference>
<dbReference type="GO" id="GO:0051087">
    <property type="term" value="F:protein-folding chaperone binding"/>
    <property type="evidence" value="ECO:0007669"/>
    <property type="project" value="InterPro"/>
</dbReference>
<evidence type="ECO:0000256" key="1">
    <source>
        <dbReference type="ARBA" id="ARBA00009054"/>
    </source>
</evidence>
<dbReference type="GO" id="GO:0005737">
    <property type="term" value="C:cytoplasm"/>
    <property type="evidence" value="ECO:0007669"/>
    <property type="project" value="UniProtKB-SubCell"/>
</dbReference>
<comment type="subcellular location">
    <subcellularLocation>
        <location evidence="3">Cytoplasm</location>
    </subcellularLocation>
</comment>
<dbReference type="GO" id="GO:0000774">
    <property type="term" value="F:adenyl-nucleotide exchange factor activity"/>
    <property type="evidence" value="ECO:0007669"/>
    <property type="project" value="InterPro"/>
</dbReference>
<dbReference type="CDD" id="cd00446">
    <property type="entry name" value="GrpE"/>
    <property type="match status" value="1"/>
</dbReference>
<dbReference type="InterPro" id="IPR009012">
    <property type="entry name" value="GrpE_head"/>
</dbReference>
<accession>A0A1Z4BMR8</accession>
<dbReference type="InterPro" id="IPR013805">
    <property type="entry name" value="GrpE_CC"/>
</dbReference>
<gene>
    <name evidence="3 6" type="primary">grpE</name>
    <name evidence="6" type="ORF">CBG49_05515</name>
</gene>
<evidence type="ECO:0000256" key="3">
    <source>
        <dbReference type="HAMAP-Rule" id="MF_01151"/>
    </source>
</evidence>
<comment type="subunit">
    <text evidence="3">Homodimer.</text>
</comment>
<dbReference type="PANTHER" id="PTHR21237:SF23">
    <property type="entry name" value="GRPE PROTEIN HOMOLOG, MITOCHONDRIAL"/>
    <property type="match status" value="1"/>
</dbReference>
<evidence type="ECO:0000256" key="4">
    <source>
        <dbReference type="RuleBase" id="RU004478"/>
    </source>
</evidence>
<feature type="compositionally biased region" description="Basic and acidic residues" evidence="5">
    <location>
        <begin position="174"/>
        <end position="187"/>
    </location>
</feature>
<dbReference type="SUPFAM" id="SSF51064">
    <property type="entry name" value="Head domain of nucleotide exchange factor GrpE"/>
    <property type="match status" value="1"/>
</dbReference>
<keyword evidence="7" id="KW-1185">Reference proteome</keyword>
<dbReference type="Gene3D" id="3.90.20.20">
    <property type="match status" value="1"/>
</dbReference>
<organism evidence="6 7">
    <name type="scientific">Capnocytophaga endodontalis</name>
    <dbReference type="NCBI Taxonomy" id="2708117"/>
    <lineage>
        <taxon>Bacteria</taxon>
        <taxon>Pseudomonadati</taxon>
        <taxon>Bacteroidota</taxon>
        <taxon>Flavobacteriia</taxon>
        <taxon>Flavobacteriales</taxon>
        <taxon>Flavobacteriaceae</taxon>
        <taxon>Capnocytophaga</taxon>
    </lineage>
</organism>
<dbReference type="SUPFAM" id="SSF58014">
    <property type="entry name" value="Coiled-coil domain of nucleotide exchange factor GrpE"/>
    <property type="match status" value="1"/>
</dbReference>
<dbReference type="Proteomes" id="UP000197007">
    <property type="component" value="Chromosome"/>
</dbReference>
<evidence type="ECO:0000256" key="2">
    <source>
        <dbReference type="ARBA" id="ARBA00023186"/>
    </source>
</evidence>
<sequence>MANCLLSKYEINLIRIIMSTEDINKDDFEFEQDPVDYTPEEDMYETVEIPEDEDFYDSDEDEMPFDLEDDDDSFEEEEEPETEEEEEEPEAGEEEDSEEEEEPEEEPEEEEEEPEEEEEEPEEEEEEPETEEEAPIEQPPVEEDPVPVEEEPIEQPPLEDEPAHTSEPTDEEQIMYKDPNEPEKTDEYFNKERDRYLRLFAEFDNYRRRTIKEREELIATAGKDILSAMLPIVDDFDRALVELSKTADEKTLQGVKLIYNKLINTLKSKGLERMDVAPNDVFDSEIHEAITLIPAPSPEYKGRIVDVVQAGYKLGDKIIRFPKVVVAQ</sequence>
<keyword evidence="2 3" id="KW-0143">Chaperone</keyword>
<protein>
    <recommendedName>
        <fullName evidence="3">Protein GrpE</fullName>
    </recommendedName>
    <alternativeName>
        <fullName evidence="3">HSP-70 cofactor</fullName>
    </alternativeName>
</protein>
<evidence type="ECO:0000313" key="6">
    <source>
        <dbReference type="EMBL" id="ASF42572.1"/>
    </source>
</evidence>
<keyword evidence="3" id="KW-0346">Stress response</keyword>